<name>A0A949T881_9PAST</name>
<keyword evidence="3 6" id="KW-0812">Transmembrane</keyword>
<feature type="transmembrane region" description="Helical" evidence="6">
    <location>
        <begin position="39"/>
        <end position="61"/>
    </location>
</feature>
<dbReference type="Proteomes" id="UP001196379">
    <property type="component" value="Unassembled WGS sequence"/>
</dbReference>
<feature type="transmembrane region" description="Helical" evidence="6">
    <location>
        <begin position="81"/>
        <end position="97"/>
    </location>
</feature>
<proteinExistence type="predicted"/>
<dbReference type="Pfam" id="PF03899">
    <property type="entry name" value="ATP-synt_I"/>
    <property type="match status" value="1"/>
</dbReference>
<evidence type="ECO:0000256" key="6">
    <source>
        <dbReference type="SAM" id="Phobius"/>
    </source>
</evidence>
<gene>
    <name evidence="7" type="ORF">HT657_09365</name>
    <name evidence="8" type="ORF">HT672_09080</name>
</gene>
<organism evidence="8 9">
    <name type="scientific">Ursidibacter maritimus</name>
    <dbReference type="NCBI Taxonomy" id="1331689"/>
    <lineage>
        <taxon>Bacteria</taxon>
        <taxon>Pseudomonadati</taxon>
        <taxon>Pseudomonadota</taxon>
        <taxon>Gammaproteobacteria</taxon>
        <taxon>Pasteurellales</taxon>
        <taxon>Pasteurellaceae</taxon>
        <taxon>Ursidibacter</taxon>
    </lineage>
</organism>
<evidence type="ECO:0000313" key="10">
    <source>
        <dbReference type="Proteomes" id="UP001196379"/>
    </source>
</evidence>
<dbReference type="EMBL" id="JABULY010000009">
    <property type="protein sequence ID" value="MBV6532322.1"/>
    <property type="molecule type" value="Genomic_DNA"/>
</dbReference>
<evidence type="ECO:0000313" key="7">
    <source>
        <dbReference type="EMBL" id="MBV6532322.1"/>
    </source>
</evidence>
<keyword evidence="10" id="KW-1185">Reference proteome</keyword>
<dbReference type="InterPro" id="IPR005598">
    <property type="entry name" value="ATP_synth_I"/>
</dbReference>
<evidence type="ECO:0000256" key="2">
    <source>
        <dbReference type="ARBA" id="ARBA00022475"/>
    </source>
</evidence>
<sequence>MSAVLNQAKRLYRIVIILQFLLLVFVSVVLTFLQNVEFAFSYAVGCLCGFIPFCLFVYWIFFREPAKNTNKMTAFYRGEGLKWLLTIILIVVAFKSYPTMNFVAFFVGYFFMLLCNSLLPILLKLRAK</sequence>
<dbReference type="RefSeq" id="WP_157402512.1">
    <property type="nucleotide sequence ID" value="NZ_JABULY010000009.1"/>
</dbReference>
<dbReference type="GeneID" id="65548311"/>
<evidence type="ECO:0000313" key="8">
    <source>
        <dbReference type="EMBL" id="MBV6547420.1"/>
    </source>
</evidence>
<evidence type="ECO:0000256" key="3">
    <source>
        <dbReference type="ARBA" id="ARBA00022692"/>
    </source>
</evidence>
<keyword evidence="5 6" id="KW-0472">Membrane</keyword>
<evidence type="ECO:0000256" key="5">
    <source>
        <dbReference type="ARBA" id="ARBA00023136"/>
    </source>
</evidence>
<reference evidence="8 10" key="1">
    <citation type="journal article" date="2021" name="Mol. Ecol.">
        <title>Polar bear-adapted Ursidibacter maritimus are remarkably conserved after generations in captivity.</title>
        <authorList>
            <person name="Espinosa-Gongora C."/>
            <person name="Hansen M.J."/>
            <person name="Bertelsen M.F."/>
            <person name="Bojesen A.M."/>
        </authorList>
    </citation>
    <scope>NUCLEOTIDE SEQUENCE</scope>
    <source>
        <strain evidence="8">Pb43105x</strain>
        <strain evidence="7 10">Pb43106</strain>
    </source>
</reference>
<comment type="caution">
    <text evidence="8">The sequence shown here is derived from an EMBL/GenBank/DDBJ whole genome shotgun (WGS) entry which is preliminary data.</text>
</comment>
<dbReference type="GO" id="GO:0005886">
    <property type="term" value="C:plasma membrane"/>
    <property type="evidence" value="ECO:0007669"/>
    <property type="project" value="UniProtKB-SubCell"/>
</dbReference>
<keyword evidence="2" id="KW-1003">Cell membrane</keyword>
<accession>A0A949T881</accession>
<dbReference type="Proteomes" id="UP000732858">
    <property type="component" value="Unassembled WGS sequence"/>
</dbReference>
<dbReference type="OrthoDB" id="5771248at2"/>
<protein>
    <submittedName>
        <fullName evidence="8">ATP synthase subunit I</fullName>
    </submittedName>
</protein>
<dbReference type="NCBIfam" id="NF004763">
    <property type="entry name" value="PRK06099.1"/>
    <property type="match status" value="1"/>
</dbReference>
<dbReference type="EMBL" id="JABUMC010000024">
    <property type="protein sequence ID" value="MBV6547420.1"/>
    <property type="molecule type" value="Genomic_DNA"/>
</dbReference>
<evidence type="ECO:0000256" key="4">
    <source>
        <dbReference type="ARBA" id="ARBA00022989"/>
    </source>
</evidence>
<dbReference type="AlphaFoldDB" id="A0A949T881"/>
<keyword evidence="4 6" id="KW-1133">Transmembrane helix</keyword>
<feature type="transmembrane region" description="Helical" evidence="6">
    <location>
        <begin position="12"/>
        <end position="33"/>
    </location>
</feature>
<evidence type="ECO:0000313" key="9">
    <source>
        <dbReference type="Proteomes" id="UP000732858"/>
    </source>
</evidence>
<comment type="subcellular location">
    <subcellularLocation>
        <location evidence="1">Cell membrane</location>
        <topology evidence="1">Multi-pass membrane protein</topology>
    </subcellularLocation>
</comment>
<feature type="transmembrane region" description="Helical" evidence="6">
    <location>
        <begin position="103"/>
        <end position="123"/>
    </location>
</feature>
<evidence type="ECO:0000256" key="1">
    <source>
        <dbReference type="ARBA" id="ARBA00004651"/>
    </source>
</evidence>